<dbReference type="KEGG" id="spon:HME9304_01807"/>
<keyword evidence="2" id="KW-1185">Reference proteome</keyword>
<reference evidence="1 2" key="1">
    <citation type="submission" date="2018-06" db="EMBL/GenBank/DDBJ databases">
        <title>Spongiibacterium sp. HME9304 Genome sequencing and assembly.</title>
        <authorList>
            <person name="Kang H."/>
            <person name="Kim H."/>
            <person name="Joh K."/>
        </authorList>
    </citation>
    <scope>NUCLEOTIDE SEQUENCE [LARGE SCALE GENOMIC DNA]</scope>
    <source>
        <strain evidence="1 2">HME9304</strain>
    </source>
</reference>
<dbReference type="Proteomes" id="UP000248536">
    <property type="component" value="Chromosome"/>
</dbReference>
<organism evidence="1 2">
    <name type="scientific">Flagellimonas maritima</name>
    <dbReference type="NCBI Taxonomy" id="1383885"/>
    <lineage>
        <taxon>Bacteria</taxon>
        <taxon>Pseudomonadati</taxon>
        <taxon>Bacteroidota</taxon>
        <taxon>Flavobacteriia</taxon>
        <taxon>Flavobacteriales</taxon>
        <taxon>Flavobacteriaceae</taxon>
        <taxon>Flagellimonas</taxon>
    </lineage>
</organism>
<sequence length="38" mass="4457">MLLYKEPLGLFPYKFNSYPKIFAEIKCTPANLFVELSM</sequence>
<evidence type="ECO:0000313" key="2">
    <source>
        <dbReference type="Proteomes" id="UP000248536"/>
    </source>
</evidence>
<evidence type="ECO:0000313" key="1">
    <source>
        <dbReference type="EMBL" id="AWX44802.1"/>
    </source>
</evidence>
<gene>
    <name evidence="1" type="ORF">HME9304_01807</name>
</gene>
<accession>A0A2Z4LSU8</accession>
<name>A0A2Z4LSU8_9FLAO</name>
<protein>
    <submittedName>
        <fullName evidence="1">Uncharacterized protein</fullName>
    </submittedName>
</protein>
<dbReference type="EMBL" id="CP030104">
    <property type="protein sequence ID" value="AWX44802.1"/>
    <property type="molecule type" value="Genomic_DNA"/>
</dbReference>
<proteinExistence type="predicted"/>
<dbReference type="AlphaFoldDB" id="A0A2Z4LSU8"/>